<dbReference type="PIRSF" id="PIRSF002741">
    <property type="entry name" value="MppA"/>
    <property type="match status" value="1"/>
</dbReference>
<dbReference type="SUPFAM" id="SSF53850">
    <property type="entry name" value="Periplasmic binding protein-like II"/>
    <property type="match status" value="1"/>
</dbReference>
<dbReference type="STRING" id="1123384.AJ81_07170"/>
<dbReference type="GO" id="GO:0042597">
    <property type="term" value="C:periplasmic space"/>
    <property type="evidence" value="ECO:0007669"/>
    <property type="project" value="UniProtKB-ARBA"/>
</dbReference>
<keyword evidence="3 4" id="KW-0732">Signal</keyword>
<proteinExistence type="inferred from homology"/>
<dbReference type="PaxDb" id="1123384-AJ81_07170"/>
<dbReference type="GO" id="GO:0043190">
    <property type="term" value="C:ATP-binding cassette (ABC) transporter complex"/>
    <property type="evidence" value="ECO:0007669"/>
    <property type="project" value="InterPro"/>
</dbReference>
<reference evidence="6 7" key="1">
    <citation type="submission" date="2014-01" db="EMBL/GenBank/DDBJ databases">
        <title>Genome sequencing of Thermotog hypogea.</title>
        <authorList>
            <person name="Zhang X."/>
            <person name="Alvare G."/>
            <person name="Fristensky B."/>
            <person name="Chen L."/>
            <person name="Suen T."/>
            <person name="Chen Q."/>
            <person name="Ma K."/>
        </authorList>
    </citation>
    <scope>NUCLEOTIDE SEQUENCE [LARGE SCALE GENOMIC DNA]</scope>
    <source>
        <strain evidence="6 7">DSM 11164</strain>
    </source>
</reference>
<evidence type="ECO:0000256" key="3">
    <source>
        <dbReference type="ARBA" id="ARBA00022729"/>
    </source>
</evidence>
<keyword evidence="2" id="KW-0813">Transport</keyword>
<comment type="similarity">
    <text evidence="1">Belongs to the bacterial solute-binding protein 5 family.</text>
</comment>
<feature type="domain" description="Solute-binding protein family 5" evidence="5">
    <location>
        <begin position="69"/>
        <end position="425"/>
    </location>
</feature>
<dbReference type="KEGG" id="phy:AJ81_07170"/>
<dbReference type="PANTHER" id="PTHR30290">
    <property type="entry name" value="PERIPLASMIC BINDING COMPONENT OF ABC TRANSPORTER"/>
    <property type="match status" value="1"/>
</dbReference>
<dbReference type="InterPro" id="IPR030678">
    <property type="entry name" value="Peptide/Ni-bd"/>
</dbReference>
<dbReference type="Pfam" id="PF00496">
    <property type="entry name" value="SBP_bac_5"/>
    <property type="match status" value="1"/>
</dbReference>
<dbReference type="PANTHER" id="PTHR30290:SF9">
    <property type="entry name" value="OLIGOPEPTIDE-BINDING PROTEIN APPA"/>
    <property type="match status" value="1"/>
</dbReference>
<dbReference type="Gene3D" id="3.40.190.10">
    <property type="entry name" value="Periplasmic binding protein-like II"/>
    <property type="match status" value="1"/>
</dbReference>
<gene>
    <name evidence="6" type="ORF">AJ81_07170</name>
</gene>
<dbReference type="PROSITE" id="PS01040">
    <property type="entry name" value="SBP_BACTERIAL_5"/>
    <property type="match status" value="1"/>
</dbReference>
<dbReference type="InterPro" id="IPR000914">
    <property type="entry name" value="SBP_5_dom"/>
</dbReference>
<dbReference type="Proteomes" id="UP000077469">
    <property type="component" value="Chromosome"/>
</dbReference>
<dbReference type="InterPro" id="IPR039424">
    <property type="entry name" value="SBP_5"/>
</dbReference>
<accession>A0A0X1KRQ4</accession>
<organism evidence="6 7">
    <name type="scientific">Pseudothermotoga hypogea DSM 11164 = NBRC 106472</name>
    <dbReference type="NCBI Taxonomy" id="1123384"/>
    <lineage>
        <taxon>Bacteria</taxon>
        <taxon>Thermotogati</taxon>
        <taxon>Thermotogota</taxon>
        <taxon>Thermotogae</taxon>
        <taxon>Thermotogales</taxon>
        <taxon>Thermotogaceae</taxon>
        <taxon>Pseudothermotoga</taxon>
    </lineage>
</organism>
<feature type="signal peptide" evidence="4">
    <location>
        <begin position="1"/>
        <end position="19"/>
    </location>
</feature>
<dbReference type="EMBL" id="CP007141">
    <property type="protein sequence ID" value="AJC74006.1"/>
    <property type="molecule type" value="Genomic_DNA"/>
</dbReference>
<evidence type="ECO:0000256" key="1">
    <source>
        <dbReference type="ARBA" id="ARBA00005695"/>
    </source>
</evidence>
<dbReference type="CDD" id="cd08517">
    <property type="entry name" value="PBP2_NikA_DppA_OppA_like_13"/>
    <property type="match status" value="1"/>
</dbReference>
<evidence type="ECO:0000256" key="4">
    <source>
        <dbReference type="SAM" id="SignalP"/>
    </source>
</evidence>
<evidence type="ECO:0000259" key="5">
    <source>
        <dbReference type="Pfam" id="PF00496"/>
    </source>
</evidence>
<dbReference type="GO" id="GO:1904680">
    <property type="term" value="F:peptide transmembrane transporter activity"/>
    <property type="evidence" value="ECO:0007669"/>
    <property type="project" value="TreeGrafter"/>
</dbReference>
<dbReference type="InterPro" id="IPR023765">
    <property type="entry name" value="SBP_5_CS"/>
</dbReference>
<dbReference type="AlphaFoldDB" id="A0A0X1KRQ4"/>
<dbReference type="PATRIC" id="fig|1123384.7.peg.1440"/>
<dbReference type="OrthoDB" id="9772924at2"/>
<keyword evidence="7" id="KW-1185">Reference proteome</keyword>
<feature type="chain" id="PRO_5006945781" description="Solute-binding protein family 5 domain-containing protein" evidence="4">
    <location>
        <begin position="20"/>
        <end position="518"/>
    </location>
</feature>
<evidence type="ECO:0000313" key="7">
    <source>
        <dbReference type="Proteomes" id="UP000077469"/>
    </source>
</evidence>
<evidence type="ECO:0000313" key="6">
    <source>
        <dbReference type="EMBL" id="AJC74006.1"/>
    </source>
</evidence>
<dbReference type="Gene3D" id="3.90.76.10">
    <property type="entry name" value="Dipeptide-binding Protein, Domain 1"/>
    <property type="match status" value="1"/>
</dbReference>
<sequence>MRKFLVVAFLLMTAVLFFAQTPKKGGTLVIAHWSDPISFNPCAKIDDAGYGIYHCIFSKLVTLDHDYNVIPDLAESWEVSPDGLTYTFHLRKGVKWHDGQPFTSADVVWTLTQIKNHPEAPASKHFEKVTAIEAPDDHTVVIKMSEPQAPFIGFLAWYGTFIMPKHIYDITKDGQPVDWLDNPANQKPIGTGPFKFVEWVKGDHVTLVKNPDYYMGEPYLDKIVFKIIPDQNTAFQAFMAGEVDVNGNVSNAHIPLYQKSPDTVALQRPAPSRYYMGFNVARRPSPFNDVKVRFAASYALNRQEIFDKAIRYGSVSDGFYTPAIPWAYNPNAKAPGYDPKLAEKLLDEAGYPRGKDGYRFEAVLVYFQGQVWADMAAVIKEQLDKVGIKVKLEEYEIAAYIEKVLKAGDFDLTVLNGFQGPDPDNLKLRVGTGGDINVMGYSNSKVDELLDKAAKVSNLEERQKYYFEVQEILAQDLPFYPIGEVAANFVHKKYVKNMPYELVGKVGINNYAKTWLDK</sequence>
<protein>
    <recommendedName>
        <fullName evidence="5">Solute-binding protein family 5 domain-containing protein</fullName>
    </recommendedName>
</protein>
<dbReference type="RefSeq" id="WP_031504364.1">
    <property type="nucleotide sequence ID" value="NC_022795.1"/>
</dbReference>
<evidence type="ECO:0000256" key="2">
    <source>
        <dbReference type="ARBA" id="ARBA00022448"/>
    </source>
</evidence>
<dbReference type="GO" id="GO:0015833">
    <property type="term" value="P:peptide transport"/>
    <property type="evidence" value="ECO:0007669"/>
    <property type="project" value="TreeGrafter"/>
</dbReference>
<name>A0A0X1KRQ4_9THEM</name>
<dbReference type="Gene3D" id="3.10.105.10">
    <property type="entry name" value="Dipeptide-binding Protein, Domain 3"/>
    <property type="match status" value="1"/>
</dbReference>